<accession>A0ABX4K0Y1</accession>
<gene>
    <name evidence="1" type="ORF">CO674_05560</name>
</gene>
<dbReference type="EMBL" id="NWSY01000003">
    <property type="protein sequence ID" value="PDT24804.1"/>
    <property type="molecule type" value="Genomic_DNA"/>
</dbReference>
<dbReference type="Proteomes" id="UP000219914">
    <property type="component" value="Unassembled WGS sequence"/>
</dbReference>
<protein>
    <recommendedName>
        <fullName evidence="3">DNA-binding protein</fullName>
    </recommendedName>
</protein>
<name>A0ABX4K0Y1_9HYPH</name>
<evidence type="ECO:0008006" key="3">
    <source>
        <dbReference type="Google" id="ProtNLM"/>
    </source>
</evidence>
<keyword evidence="2" id="KW-1185">Reference proteome</keyword>
<proteinExistence type="predicted"/>
<reference evidence="1 2" key="1">
    <citation type="submission" date="2017-09" db="EMBL/GenBank/DDBJ databases">
        <title>Comparative genomics of rhizobia isolated from Phaseolus vulgaris in China.</title>
        <authorList>
            <person name="Tong W."/>
        </authorList>
    </citation>
    <scope>NUCLEOTIDE SEQUENCE [LARGE SCALE GENOMIC DNA]</scope>
    <source>
        <strain evidence="1 2">FH14</strain>
    </source>
</reference>
<dbReference type="RefSeq" id="WP_097533182.1">
    <property type="nucleotide sequence ID" value="NZ_LODW01000070.1"/>
</dbReference>
<sequence length="64" mass="7234">MQIEMELKDDLLWGAGEIAAEIGRNERSTYHLLERGELPAVKVCGRWVASKAKLRMYFAGEQPA</sequence>
<evidence type="ECO:0000313" key="1">
    <source>
        <dbReference type="EMBL" id="PDT24804.1"/>
    </source>
</evidence>
<organism evidence="1 2">
    <name type="scientific">Rhizobium hidalgonense</name>
    <dbReference type="NCBI Taxonomy" id="1538159"/>
    <lineage>
        <taxon>Bacteria</taxon>
        <taxon>Pseudomonadati</taxon>
        <taxon>Pseudomonadota</taxon>
        <taxon>Alphaproteobacteria</taxon>
        <taxon>Hyphomicrobiales</taxon>
        <taxon>Rhizobiaceae</taxon>
        <taxon>Rhizobium/Agrobacterium group</taxon>
        <taxon>Rhizobium</taxon>
    </lineage>
</organism>
<evidence type="ECO:0000313" key="2">
    <source>
        <dbReference type="Proteomes" id="UP000219914"/>
    </source>
</evidence>
<comment type="caution">
    <text evidence="1">The sequence shown here is derived from an EMBL/GenBank/DDBJ whole genome shotgun (WGS) entry which is preliminary data.</text>
</comment>